<protein>
    <submittedName>
        <fullName evidence="1">Uncharacterized protein</fullName>
    </submittedName>
</protein>
<evidence type="ECO:0000313" key="1">
    <source>
        <dbReference type="EMBL" id="MBX36714.1"/>
    </source>
</evidence>
<sequence length="25" mass="2952">MDAGLLQRYMLELDLQFLEIAFCMS</sequence>
<accession>A0A2P2N2M0</accession>
<proteinExistence type="predicted"/>
<organism evidence="1">
    <name type="scientific">Rhizophora mucronata</name>
    <name type="common">Asiatic mangrove</name>
    <dbReference type="NCBI Taxonomy" id="61149"/>
    <lineage>
        <taxon>Eukaryota</taxon>
        <taxon>Viridiplantae</taxon>
        <taxon>Streptophyta</taxon>
        <taxon>Embryophyta</taxon>
        <taxon>Tracheophyta</taxon>
        <taxon>Spermatophyta</taxon>
        <taxon>Magnoliopsida</taxon>
        <taxon>eudicotyledons</taxon>
        <taxon>Gunneridae</taxon>
        <taxon>Pentapetalae</taxon>
        <taxon>rosids</taxon>
        <taxon>fabids</taxon>
        <taxon>Malpighiales</taxon>
        <taxon>Rhizophoraceae</taxon>
        <taxon>Rhizophora</taxon>
    </lineage>
</organism>
<dbReference type="AlphaFoldDB" id="A0A2P2N2M0"/>
<reference evidence="1" key="1">
    <citation type="submission" date="2018-02" db="EMBL/GenBank/DDBJ databases">
        <title>Rhizophora mucronata_Transcriptome.</title>
        <authorList>
            <person name="Meera S.P."/>
            <person name="Sreeshan A."/>
            <person name="Augustine A."/>
        </authorList>
    </citation>
    <scope>NUCLEOTIDE SEQUENCE</scope>
    <source>
        <tissue evidence="1">Leaf</tissue>
    </source>
</reference>
<name>A0A2P2N2M0_RHIMU</name>
<dbReference type="EMBL" id="GGEC01056230">
    <property type="protein sequence ID" value="MBX36714.1"/>
    <property type="molecule type" value="Transcribed_RNA"/>
</dbReference>